<keyword evidence="4 5" id="KW-0472">Membrane</keyword>
<feature type="transmembrane region" description="Helical" evidence="5">
    <location>
        <begin position="378"/>
        <end position="401"/>
    </location>
</feature>
<protein>
    <submittedName>
        <fullName evidence="6">Amino acid transport protein related protein</fullName>
    </submittedName>
</protein>
<dbReference type="InterPro" id="IPR002293">
    <property type="entry name" value="AA/rel_permease1"/>
</dbReference>
<evidence type="ECO:0000313" key="7">
    <source>
        <dbReference type="Proteomes" id="UP000001024"/>
    </source>
</evidence>
<feature type="transmembrane region" description="Helical" evidence="5">
    <location>
        <begin position="138"/>
        <end position="158"/>
    </location>
</feature>
<feature type="transmembrane region" description="Helical" evidence="5">
    <location>
        <begin position="413"/>
        <end position="434"/>
    </location>
</feature>
<evidence type="ECO:0000256" key="5">
    <source>
        <dbReference type="SAM" id="Phobius"/>
    </source>
</evidence>
<evidence type="ECO:0000256" key="4">
    <source>
        <dbReference type="ARBA" id="ARBA00023136"/>
    </source>
</evidence>
<dbReference type="InParanoid" id="Q9HK19"/>
<comment type="subcellular location">
    <subcellularLocation>
        <location evidence="1">Membrane</location>
        <topology evidence="1">Multi-pass membrane protein</topology>
    </subcellularLocation>
</comment>
<dbReference type="STRING" id="273075.gene:9572004"/>
<feature type="transmembrane region" description="Helical" evidence="5">
    <location>
        <begin position="51"/>
        <end position="75"/>
    </location>
</feature>
<dbReference type="AlphaFoldDB" id="Q9HK19"/>
<dbReference type="PANTHER" id="PTHR47547:SF1">
    <property type="entry name" value="ASPARTATE-PROTON SYMPORTER"/>
    <property type="match status" value="1"/>
</dbReference>
<dbReference type="Proteomes" id="UP000001024">
    <property type="component" value="Chromosome"/>
</dbReference>
<feature type="transmembrane region" description="Helical" evidence="5">
    <location>
        <begin position="554"/>
        <end position="571"/>
    </location>
</feature>
<dbReference type="KEGG" id="tac:Ta0789"/>
<dbReference type="RefSeq" id="WP_010901202.1">
    <property type="nucleotide sequence ID" value="NC_002578.1"/>
</dbReference>
<dbReference type="Pfam" id="PF13520">
    <property type="entry name" value="AA_permease_2"/>
    <property type="match status" value="1"/>
</dbReference>
<feature type="transmembrane region" description="Helical" evidence="5">
    <location>
        <begin position="470"/>
        <end position="490"/>
    </location>
</feature>
<feature type="transmembrane region" description="Helical" evidence="5">
    <location>
        <begin position="240"/>
        <end position="258"/>
    </location>
</feature>
<accession>Q9HK19</accession>
<sequence length="591" mass="64667">MMNEDTNFGNAKLRRSLGMWDLFFLSITGMIGSGWLFAALDAADYVGPASIFTWIIAALFFFVIALTYAELSGIIPYSGSIVRFNQYSHGSMSNFLIGWAYLIGAVSTVTVEAISVVTYTSTYMPQFYNSSAGVLTPLGILVSIVLIGFFFFIQFIGVNVYGKLNTIMTAWKLAIPVITVVLIMSLSFNPRNFYVAHGFLPYGSAAIFAALIPSGVVYAFEGFRQGIEYAGEARNPQRDVPISLIAAMLATIGIYVALEIAFIGSIKWGAIGISPGDWAALSTSSWASGPFYYATKYSGVLILSVFAVVILIDAFISPFASLGVYEGTSARSFYGMARLNVIPEFFGSIHPRFRTPWVGLIFTLILSSLFLAPFPSWYLIVGINASFTVYAYLSAGITNTVIRKNAPDIHRPFRLPAASVLSPIAFVVASMLVYWSGFSIIDFLILVVYAGLPLILLSKFREKLNLSLRASIIISAVYWILIAVVGFSGYTGRLPFVYYWPLISAIPSATFAYAYLKSRSIEIVSSVWIIVYNILIGAVSYYGSLGTGVIAYPYDYAIFAVISLGIYFLAVRTGYSTEELKNLVTYGPVAE</sequence>
<feature type="transmembrane region" description="Helical" evidence="5">
    <location>
        <begin position="355"/>
        <end position="372"/>
    </location>
</feature>
<keyword evidence="7" id="KW-1185">Reference proteome</keyword>
<feature type="transmembrane region" description="Helical" evidence="5">
    <location>
        <begin position="170"/>
        <end position="188"/>
    </location>
</feature>
<evidence type="ECO:0000256" key="1">
    <source>
        <dbReference type="ARBA" id="ARBA00004141"/>
    </source>
</evidence>
<feature type="transmembrane region" description="Helical" evidence="5">
    <location>
        <begin position="523"/>
        <end position="542"/>
    </location>
</feature>
<keyword evidence="2 5" id="KW-0812">Transmembrane</keyword>
<feature type="transmembrane region" description="Helical" evidence="5">
    <location>
        <begin position="96"/>
        <end position="118"/>
    </location>
</feature>
<dbReference type="EMBL" id="AL445065">
    <property type="protein sequence ID" value="CAC11920.1"/>
    <property type="molecule type" value="Genomic_DNA"/>
</dbReference>
<feature type="transmembrane region" description="Helical" evidence="5">
    <location>
        <begin position="300"/>
        <end position="325"/>
    </location>
</feature>
<dbReference type="GO" id="GO:0016020">
    <property type="term" value="C:membrane"/>
    <property type="evidence" value="ECO:0007669"/>
    <property type="project" value="UniProtKB-SubCell"/>
</dbReference>
<dbReference type="EnsemblBacteria" id="CAC11920">
    <property type="protein sequence ID" value="CAC11920"/>
    <property type="gene ID" value="CAC11920"/>
</dbReference>
<reference evidence="6 7" key="1">
    <citation type="journal article" date="2000" name="Nature">
        <title>The genome sequence of the thermoacidophilic scavenger Thermoplasma acidophilum.</title>
        <authorList>
            <person name="Ruepp A."/>
            <person name="Graml W."/>
            <person name="Santos-Martinez M.L."/>
            <person name="Koretke K.K."/>
            <person name="Volker C."/>
            <person name="Mewes H.W."/>
            <person name="Frishman D."/>
            <person name="Stocker S."/>
            <person name="Lupas A.N."/>
            <person name="Baumeister W."/>
        </authorList>
    </citation>
    <scope>NUCLEOTIDE SEQUENCE [LARGE SCALE GENOMIC DNA]</scope>
    <source>
        <strain evidence="7">ATCC 25905 / DSM 1728 / JCM 9062 / NBRC 15155 / AMRC-C165</strain>
    </source>
</reference>
<keyword evidence="3 5" id="KW-1133">Transmembrane helix</keyword>
<feature type="transmembrane region" description="Helical" evidence="5">
    <location>
        <begin position="20"/>
        <end position="39"/>
    </location>
</feature>
<dbReference type="eggNOG" id="arCOG00009">
    <property type="taxonomic scope" value="Archaea"/>
</dbReference>
<feature type="transmembrane region" description="Helical" evidence="5">
    <location>
        <begin position="440"/>
        <end position="458"/>
    </location>
</feature>
<proteinExistence type="predicted"/>
<gene>
    <name evidence="6" type="ordered locus">Ta0789</name>
</gene>
<evidence type="ECO:0000313" key="6">
    <source>
        <dbReference type="EMBL" id="CAC11920.1"/>
    </source>
</evidence>
<dbReference type="InterPro" id="IPR052962">
    <property type="entry name" value="AA_Transporter_AGT"/>
</dbReference>
<name>Q9HK19_THEAC</name>
<dbReference type="PANTHER" id="PTHR47547">
    <property type="match status" value="1"/>
</dbReference>
<evidence type="ECO:0000256" key="3">
    <source>
        <dbReference type="ARBA" id="ARBA00022989"/>
    </source>
</evidence>
<dbReference type="PaxDb" id="273075-Ta0789"/>
<organism evidence="6 7">
    <name type="scientific">Thermoplasma acidophilum (strain ATCC 25905 / DSM 1728 / JCM 9062 / NBRC 15155 / AMRC-C165)</name>
    <dbReference type="NCBI Taxonomy" id="273075"/>
    <lineage>
        <taxon>Archaea</taxon>
        <taxon>Methanobacteriati</taxon>
        <taxon>Thermoplasmatota</taxon>
        <taxon>Thermoplasmata</taxon>
        <taxon>Thermoplasmatales</taxon>
        <taxon>Thermoplasmataceae</taxon>
        <taxon>Thermoplasma</taxon>
    </lineage>
</organism>
<feature type="transmembrane region" description="Helical" evidence="5">
    <location>
        <begin position="200"/>
        <end position="220"/>
    </location>
</feature>
<dbReference type="GO" id="GO:0022857">
    <property type="term" value="F:transmembrane transporter activity"/>
    <property type="evidence" value="ECO:0007669"/>
    <property type="project" value="InterPro"/>
</dbReference>
<evidence type="ECO:0000256" key="2">
    <source>
        <dbReference type="ARBA" id="ARBA00022692"/>
    </source>
</evidence>
<dbReference type="HOGENOM" id="CLU_007946_16_0_2"/>
<feature type="transmembrane region" description="Helical" evidence="5">
    <location>
        <begin position="496"/>
        <end position="516"/>
    </location>
</feature>
<dbReference type="Gene3D" id="1.20.1740.10">
    <property type="entry name" value="Amino acid/polyamine transporter I"/>
    <property type="match status" value="1"/>
</dbReference>